<dbReference type="Proteomes" id="UP001372338">
    <property type="component" value="Unassembled WGS sequence"/>
</dbReference>
<dbReference type="InterPro" id="IPR035940">
    <property type="entry name" value="CAP_sf"/>
</dbReference>
<evidence type="ECO:0000259" key="1">
    <source>
        <dbReference type="SMART" id="SM00198"/>
    </source>
</evidence>
<proteinExistence type="predicted"/>
<name>A0AAN9E6K4_CROPI</name>
<dbReference type="PRINTS" id="PR00837">
    <property type="entry name" value="V5TPXLIKE"/>
</dbReference>
<dbReference type="CDD" id="cd05381">
    <property type="entry name" value="CAP_PR-1"/>
    <property type="match status" value="1"/>
</dbReference>
<dbReference type="SMART" id="SM00198">
    <property type="entry name" value="SCP"/>
    <property type="match status" value="1"/>
</dbReference>
<dbReference type="InterPro" id="IPR014044">
    <property type="entry name" value="CAP_dom"/>
</dbReference>
<keyword evidence="3" id="KW-1185">Reference proteome</keyword>
<dbReference type="Gene3D" id="3.40.33.10">
    <property type="entry name" value="CAP"/>
    <property type="match status" value="1"/>
</dbReference>
<evidence type="ECO:0000313" key="2">
    <source>
        <dbReference type="EMBL" id="KAK7246656.1"/>
    </source>
</evidence>
<protein>
    <recommendedName>
        <fullName evidence="1">SCP domain-containing protein</fullName>
    </recommendedName>
</protein>
<organism evidence="2 3">
    <name type="scientific">Crotalaria pallida</name>
    <name type="common">Smooth rattlebox</name>
    <name type="synonym">Crotalaria striata</name>
    <dbReference type="NCBI Taxonomy" id="3830"/>
    <lineage>
        <taxon>Eukaryota</taxon>
        <taxon>Viridiplantae</taxon>
        <taxon>Streptophyta</taxon>
        <taxon>Embryophyta</taxon>
        <taxon>Tracheophyta</taxon>
        <taxon>Spermatophyta</taxon>
        <taxon>Magnoliopsida</taxon>
        <taxon>eudicotyledons</taxon>
        <taxon>Gunneridae</taxon>
        <taxon>Pentapetalae</taxon>
        <taxon>rosids</taxon>
        <taxon>fabids</taxon>
        <taxon>Fabales</taxon>
        <taxon>Fabaceae</taxon>
        <taxon>Papilionoideae</taxon>
        <taxon>50 kb inversion clade</taxon>
        <taxon>genistoids sensu lato</taxon>
        <taxon>core genistoids</taxon>
        <taxon>Crotalarieae</taxon>
        <taxon>Crotalaria</taxon>
    </lineage>
</organism>
<dbReference type="SUPFAM" id="SSF55797">
    <property type="entry name" value="PR-1-like"/>
    <property type="match status" value="1"/>
</dbReference>
<gene>
    <name evidence="2" type="ORF">RIF29_41526</name>
</gene>
<evidence type="ECO:0000313" key="3">
    <source>
        <dbReference type="Proteomes" id="UP001372338"/>
    </source>
</evidence>
<dbReference type="PANTHER" id="PTHR10334">
    <property type="entry name" value="CYSTEINE-RICH SECRETORY PROTEIN-RELATED"/>
    <property type="match status" value="1"/>
</dbReference>
<feature type="domain" description="SCP" evidence="1">
    <location>
        <begin position="9"/>
        <end position="121"/>
    </location>
</feature>
<dbReference type="AlphaFoldDB" id="A0AAN9E6K4"/>
<dbReference type="EMBL" id="JAYWIO010000008">
    <property type="protein sequence ID" value="KAK7246656.1"/>
    <property type="molecule type" value="Genomic_DNA"/>
</dbReference>
<comment type="caution">
    <text evidence="2">The sequence shown here is derived from an EMBL/GenBank/DDBJ whole genome shotgun (WGS) entry which is preliminary data.</text>
</comment>
<dbReference type="FunFam" id="3.40.33.10:FF:000004">
    <property type="entry name" value="CAP, cysteine-rich secretory protein, antigen 5"/>
    <property type="match status" value="1"/>
</dbReference>
<sequence>MGRVANAQDSQEDYLNAHNIARSLVNVPKLVWDETLAAFAHNYADERKGDCNLVHSGGGGLYGENIAMSTSDMSGTDAVKMWVDEEPNYDYNSNSCVADQCLHYTQVVWGNTLRIGCAKVGIRM</sequence>
<reference evidence="2 3" key="1">
    <citation type="submission" date="2024-01" db="EMBL/GenBank/DDBJ databases">
        <title>The genomes of 5 underutilized Papilionoideae crops provide insights into root nodulation and disease resistanc.</title>
        <authorList>
            <person name="Yuan L."/>
        </authorList>
    </citation>
    <scope>NUCLEOTIDE SEQUENCE [LARGE SCALE GENOMIC DNA]</scope>
    <source>
        <strain evidence="2">ZHUSHIDOU_FW_LH</strain>
        <tissue evidence="2">Leaf</tissue>
    </source>
</reference>
<dbReference type="Pfam" id="PF00188">
    <property type="entry name" value="CAP"/>
    <property type="match status" value="1"/>
</dbReference>
<dbReference type="InterPro" id="IPR001283">
    <property type="entry name" value="CRISP-related"/>
</dbReference>
<accession>A0AAN9E6K4</accession>